<feature type="compositionally biased region" description="Basic and acidic residues" evidence="1">
    <location>
        <begin position="50"/>
        <end position="60"/>
    </location>
</feature>
<sequence length="60" mass="6914">MSKIEVETSNSIPERTGMDNDLDTLVTALHVTIHEYLKRNPRPAHTGRLAYHEKQRNVQT</sequence>
<evidence type="ECO:0000313" key="2">
    <source>
        <dbReference type="EMBL" id="QIM15867.1"/>
    </source>
</evidence>
<evidence type="ECO:0000256" key="1">
    <source>
        <dbReference type="SAM" id="MobiDB-lite"/>
    </source>
</evidence>
<protein>
    <submittedName>
        <fullName evidence="2">Uncharacterized protein</fullName>
    </submittedName>
</protein>
<dbReference type="KEGG" id="lins:G7067_04665"/>
<organism evidence="2 3">
    <name type="scientific">Leucobacter insecticola</name>
    <dbReference type="NCBI Taxonomy" id="2714934"/>
    <lineage>
        <taxon>Bacteria</taxon>
        <taxon>Bacillati</taxon>
        <taxon>Actinomycetota</taxon>
        <taxon>Actinomycetes</taxon>
        <taxon>Micrococcales</taxon>
        <taxon>Microbacteriaceae</taxon>
        <taxon>Leucobacter</taxon>
    </lineage>
</organism>
<dbReference type="AlphaFoldDB" id="A0A6G8FHN2"/>
<proteinExistence type="predicted"/>
<reference evidence="2 3" key="1">
    <citation type="submission" date="2020-03" db="EMBL/GenBank/DDBJ databases">
        <title>Leucobacter sp. nov., isolated from beetles.</title>
        <authorList>
            <person name="Hyun D.-W."/>
            <person name="Bae J.-W."/>
        </authorList>
    </citation>
    <scope>NUCLEOTIDE SEQUENCE [LARGE SCALE GENOMIC DNA]</scope>
    <source>
        <strain evidence="2 3">HDW9B</strain>
    </source>
</reference>
<dbReference type="EMBL" id="CP049934">
    <property type="protein sequence ID" value="QIM15867.1"/>
    <property type="molecule type" value="Genomic_DNA"/>
</dbReference>
<evidence type="ECO:0000313" key="3">
    <source>
        <dbReference type="Proteomes" id="UP000501387"/>
    </source>
</evidence>
<feature type="region of interest" description="Disordered" evidence="1">
    <location>
        <begin position="39"/>
        <end position="60"/>
    </location>
</feature>
<keyword evidence="3" id="KW-1185">Reference proteome</keyword>
<accession>A0A6G8FHN2</accession>
<name>A0A6G8FHN2_9MICO</name>
<dbReference type="RefSeq" id="WP_166322332.1">
    <property type="nucleotide sequence ID" value="NZ_CP049934.1"/>
</dbReference>
<dbReference type="Proteomes" id="UP000501387">
    <property type="component" value="Chromosome"/>
</dbReference>
<gene>
    <name evidence="2" type="ORF">G7067_04665</name>
</gene>